<organism evidence="1 2">
    <name type="scientific">Hypocrea atroviridis (strain ATCC 20476 / IMI 206040)</name>
    <name type="common">Trichoderma atroviride</name>
    <dbReference type="NCBI Taxonomy" id="452589"/>
    <lineage>
        <taxon>Eukaryota</taxon>
        <taxon>Fungi</taxon>
        <taxon>Dikarya</taxon>
        <taxon>Ascomycota</taxon>
        <taxon>Pezizomycotina</taxon>
        <taxon>Sordariomycetes</taxon>
        <taxon>Hypocreomycetidae</taxon>
        <taxon>Hypocreales</taxon>
        <taxon>Hypocreaceae</taxon>
        <taxon>Trichoderma</taxon>
    </lineage>
</organism>
<protein>
    <submittedName>
        <fullName evidence="1">Uncharacterized protein</fullName>
    </submittedName>
</protein>
<keyword evidence="2" id="KW-1185">Reference proteome</keyword>
<comment type="caution">
    <text evidence="1">The sequence shown here is derived from an EMBL/GenBank/DDBJ whole genome shotgun (WGS) entry which is preliminary data.</text>
</comment>
<name>G9NMS9_HYPAI</name>
<dbReference type="Proteomes" id="UP000005426">
    <property type="component" value="Unassembled WGS sequence"/>
</dbReference>
<proteinExistence type="predicted"/>
<gene>
    <name evidence="1" type="ORF">TRIATDRAFT_237819</name>
</gene>
<reference evidence="1 2" key="1">
    <citation type="journal article" date="2011" name="Genome Biol.">
        <title>Comparative genome sequence analysis underscores mycoparasitism as the ancestral life style of Trichoderma.</title>
        <authorList>
            <person name="Kubicek C.P."/>
            <person name="Herrera-Estrella A."/>
            <person name="Seidl-Seiboth V."/>
            <person name="Martinez D.A."/>
            <person name="Druzhinina I.S."/>
            <person name="Thon M."/>
            <person name="Zeilinger S."/>
            <person name="Casas-Flores S."/>
            <person name="Horwitz B.A."/>
            <person name="Mukherjee P.K."/>
            <person name="Mukherjee M."/>
            <person name="Kredics L."/>
            <person name="Alcaraz L.D."/>
            <person name="Aerts A."/>
            <person name="Antal Z."/>
            <person name="Atanasova L."/>
            <person name="Cervantes-Badillo M.G."/>
            <person name="Challacombe J."/>
            <person name="Chertkov O."/>
            <person name="McCluskey K."/>
            <person name="Coulpier F."/>
            <person name="Deshpande N."/>
            <person name="von Doehren H."/>
            <person name="Ebbole D.J."/>
            <person name="Esquivel-Naranjo E.U."/>
            <person name="Fekete E."/>
            <person name="Flipphi M."/>
            <person name="Glaser F."/>
            <person name="Gomez-Rodriguez E.Y."/>
            <person name="Gruber S."/>
            <person name="Han C."/>
            <person name="Henrissat B."/>
            <person name="Hermosa R."/>
            <person name="Hernandez-Onate M."/>
            <person name="Karaffa L."/>
            <person name="Kosti I."/>
            <person name="Le Crom S."/>
            <person name="Lindquist E."/>
            <person name="Lucas S."/>
            <person name="Luebeck M."/>
            <person name="Luebeck P.S."/>
            <person name="Margeot A."/>
            <person name="Metz B."/>
            <person name="Misra M."/>
            <person name="Nevalainen H."/>
            <person name="Omann M."/>
            <person name="Packer N."/>
            <person name="Perrone G."/>
            <person name="Uresti-Rivera E.E."/>
            <person name="Salamov A."/>
            <person name="Schmoll M."/>
            <person name="Seiboth B."/>
            <person name="Shapiro H."/>
            <person name="Sukno S."/>
            <person name="Tamayo-Ramos J.A."/>
            <person name="Tisch D."/>
            <person name="Wiest A."/>
            <person name="Wilkinson H.H."/>
            <person name="Zhang M."/>
            <person name="Coutinho P.M."/>
            <person name="Kenerley C.M."/>
            <person name="Monte E."/>
            <person name="Baker S.E."/>
            <person name="Grigoriev I.V."/>
        </authorList>
    </citation>
    <scope>NUCLEOTIDE SEQUENCE [LARGE SCALE GENOMIC DNA]</scope>
    <source>
        <strain evidence="2">ATCC 20476 / IMI 206040</strain>
    </source>
</reference>
<accession>G9NMS9</accession>
<feature type="non-terminal residue" evidence="1">
    <location>
        <position position="1"/>
    </location>
</feature>
<dbReference type="HOGENOM" id="CLU_1574446_0_0_1"/>
<evidence type="ECO:0000313" key="1">
    <source>
        <dbReference type="EMBL" id="EHK48209.1"/>
    </source>
</evidence>
<dbReference type="AlphaFoldDB" id="G9NMS9"/>
<evidence type="ECO:0000313" key="2">
    <source>
        <dbReference type="Proteomes" id="UP000005426"/>
    </source>
</evidence>
<dbReference type="OrthoDB" id="1259151at2759"/>
<sequence length="170" mass="18976">PVSFLSFFPRPPQSCCVSCSLPAGFVSRFFVAGRRASTSPLAGKKLFNSSSTLLLFSPSFFLLLETFLSPPLLLLLHLASSFVSYRREIKAFFFWPFVSRCLLLPPLLSDSLSLCLAHLPVCQQRRVYPRCLPCLPCQRVLLATASCPAIEPRDSWEPCAWAPPHDEQPS</sequence>
<dbReference type="EMBL" id="ABDG02000019">
    <property type="protein sequence ID" value="EHK48209.1"/>
    <property type="molecule type" value="Genomic_DNA"/>
</dbReference>